<dbReference type="AlphaFoldDB" id="A0A0A9F4F3"/>
<name>A0A0A9F4F3_ARUDO</name>
<evidence type="ECO:0000313" key="1">
    <source>
        <dbReference type="EMBL" id="JAE03133.1"/>
    </source>
</evidence>
<reference evidence="1" key="2">
    <citation type="journal article" date="2015" name="Data Brief">
        <title>Shoot transcriptome of the giant reed, Arundo donax.</title>
        <authorList>
            <person name="Barrero R.A."/>
            <person name="Guerrero F.D."/>
            <person name="Moolhuijzen P."/>
            <person name="Goolsby J.A."/>
            <person name="Tidwell J."/>
            <person name="Bellgard S.E."/>
            <person name="Bellgard M.I."/>
        </authorList>
    </citation>
    <scope>NUCLEOTIDE SEQUENCE</scope>
    <source>
        <tissue evidence="1">Shoot tissue taken approximately 20 cm above the soil surface</tissue>
    </source>
</reference>
<reference evidence="1" key="1">
    <citation type="submission" date="2014-09" db="EMBL/GenBank/DDBJ databases">
        <authorList>
            <person name="Magalhaes I.L.F."/>
            <person name="Oliveira U."/>
            <person name="Santos F.R."/>
            <person name="Vidigal T.H.D.A."/>
            <person name="Brescovit A.D."/>
            <person name="Santos A.J."/>
        </authorList>
    </citation>
    <scope>NUCLEOTIDE SEQUENCE</scope>
    <source>
        <tissue evidence="1">Shoot tissue taken approximately 20 cm above the soil surface</tissue>
    </source>
</reference>
<dbReference type="EMBL" id="GBRH01194763">
    <property type="protein sequence ID" value="JAE03133.1"/>
    <property type="molecule type" value="Transcribed_RNA"/>
</dbReference>
<organism evidence="1">
    <name type="scientific">Arundo donax</name>
    <name type="common">Giant reed</name>
    <name type="synonym">Donax arundinaceus</name>
    <dbReference type="NCBI Taxonomy" id="35708"/>
    <lineage>
        <taxon>Eukaryota</taxon>
        <taxon>Viridiplantae</taxon>
        <taxon>Streptophyta</taxon>
        <taxon>Embryophyta</taxon>
        <taxon>Tracheophyta</taxon>
        <taxon>Spermatophyta</taxon>
        <taxon>Magnoliopsida</taxon>
        <taxon>Liliopsida</taxon>
        <taxon>Poales</taxon>
        <taxon>Poaceae</taxon>
        <taxon>PACMAD clade</taxon>
        <taxon>Arundinoideae</taxon>
        <taxon>Arundineae</taxon>
        <taxon>Arundo</taxon>
    </lineage>
</organism>
<protein>
    <submittedName>
        <fullName evidence="1">Uncharacterized protein</fullName>
    </submittedName>
</protein>
<accession>A0A0A9F4F3</accession>
<sequence>MRRTVFMLVGGPPLHSNIQARGSLPYNNNGRRALYLLPELVADLNLRSRLLKLELLYLFPILVNNITRNLILVFQIRQDICD</sequence>
<proteinExistence type="predicted"/>